<feature type="compositionally biased region" description="Basic residues" evidence="1">
    <location>
        <begin position="109"/>
        <end position="119"/>
    </location>
</feature>
<proteinExistence type="predicted"/>
<evidence type="ECO:0000313" key="3">
    <source>
        <dbReference type="Proteomes" id="UP001556367"/>
    </source>
</evidence>
<organism evidence="2 3">
    <name type="scientific">Hohenbuehelia grisea</name>
    <dbReference type="NCBI Taxonomy" id="104357"/>
    <lineage>
        <taxon>Eukaryota</taxon>
        <taxon>Fungi</taxon>
        <taxon>Dikarya</taxon>
        <taxon>Basidiomycota</taxon>
        <taxon>Agaricomycotina</taxon>
        <taxon>Agaricomycetes</taxon>
        <taxon>Agaricomycetidae</taxon>
        <taxon>Agaricales</taxon>
        <taxon>Pleurotineae</taxon>
        <taxon>Pleurotaceae</taxon>
        <taxon>Hohenbuehelia</taxon>
    </lineage>
</organism>
<keyword evidence="3" id="KW-1185">Reference proteome</keyword>
<accession>A0ABR3JAR7</accession>
<reference evidence="3" key="1">
    <citation type="submission" date="2024-06" db="EMBL/GenBank/DDBJ databases">
        <title>Multi-omics analyses provide insights into the biosynthesis of the anticancer antibiotic pleurotin in Hohenbuehelia grisea.</title>
        <authorList>
            <person name="Weaver J.A."/>
            <person name="Alberti F."/>
        </authorList>
    </citation>
    <scope>NUCLEOTIDE SEQUENCE [LARGE SCALE GENOMIC DNA]</scope>
    <source>
        <strain evidence="3">T-177</strain>
    </source>
</reference>
<feature type="compositionally biased region" description="Pro residues" evidence="1">
    <location>
        <begin position="71"/>
        <end position="85"/>
    </location>
</feature>
<feature type="region of interest" description="Disordered" evidence="1">
    <location>
        <begin position="1"/>
        <end position="201"/>
    </location>
</feature>
<feature type="compositionally biased region" description="Basic and acidic residues" evidence="1">
    <location>
        <begin position="25"/>
        <end position="39"/>
    </location>
</feature>
<feature type="compositionally biased region" description="Low complexity" evidence="1">
    <location>
        <begin position="48"/>
        <end position="66"/>
    </location>
</feature>
<feature type="compositionally biased region" description="Low complexity" evidence="1">
    <location>
        <begin position="135"/>
        <end position="149"/>
    </location>
</feature>
<evidence type="ECO:0000313" key="2">
    <source>
        <dbReference type="EMBL" id="KAL0952786.1"/>
    </source>
</evidence>
<name>A0ABR3JAR7_9AGAR</name>
<dbReference type="EMBL" id="JASNQZ010000010">
    <property type="protein sequence ID" value="KAL0952786.1"/>
    <property type="molecule type" value="Genomic_DNA"/>
</dbReference>
<protein>
    <submittedName>
        <fullName evidence="2">Uncharacterized protein</fullName>
    </submittedName>
</protein>
<evidence type="ECO:0000256" key="1">
    <source>
        <dbReference type="SAM" id="MobiDB-lite"/>
    </source>
</evidence>
<sequence length="226" mass="23330">MPTQVQNPPNDPFPRAPHGTSPGFPEHDAAGPAKSREALRLALGSILTPKRPYTPSSRSSSGTTSPAYPFSTPPLGTPSIPPAPHSTPSSHVPSGRFSDSHLNPFPHHPNPHPHSHPHVPSRLSRSESHPDVHDTSSSVSSSQCPSPVHRPGSAAGSPTHEMSLAEAAGGARVHADGTVSAPIPIPGGPVATTVDGAHTPGGSKVTFFQTLQSKSAWEALIHGSMS</sequence>
<gene>
    <name evidence="2" type="ORF">HGRIS_007011</name>
</gene>
<comment type="caution">
    <text evidence="2">The sequence shown here is derived from an EMBL/GenBank/DDBJ whole genome shotgun (WGS) entry which is preliminary data.</text>
</comment>
<dbReference type="Proteomes" id="UP001556367">
    <property type="component" value="Unassembled WGS sequence"/>
</dbReference>
<feature type="compositionally biased region" description="Basic and acidic residues" evidence="1">
    <location>
        <begin position="124"/>
        <end position="134"/>
    </location>
</feature>